<feature type="compositionally biased region" description="Polar residues" evidence="1">
    <location>
        <begin position="28"/>
        <end position="41"/>
    </location>
</feature>
<gene>
    <name evidence="2" type="ORF">PXEA_LOCUS29310</name>
</gene>
<organism evidence="2 3">
    <name type="scientific">Protopolystoma xenopodis</name>
    <dbReference type="NCBI Taxonomy" id="117903"/>
    <lineage>
        <taxon>Eukaryota</taxon>
        <taxon>Metazoa</taxon>
        <taxon>Spiralia</taxon>
        <taxon>Lophotrochozoa</taxon>
        <taxon>Platyhelminthes</taxon>
        <taxon>Monogenea</taxon>
        <taxon>Polyopisthocotylea</taxon>
        <taxon>Polystomatidea</taxon>
        <taxon>Polystomatidae</taxon>
        <taxon>Protopolystoma</taxon>
    </lineage>
</organism>
<dbReference type="EMBL" id="CAAALY010250858">
    <property type="protein sequence ID" value="VEL35870.1"/>
    <property type="molecule type" value="Genomic_DNA"/>
</dbReference>
<evidence type="ECO:0000256" key="1">
    <source>
        <dbReference type="SAM" id="MobiDB-lite"/>
    </source>
</evidence>
<evidence type="ECO:0000313" key="2">
    <source>
        <dbReference type="EMBL" id="VEL35870.1"/>
    </source>
</evidence>
<comment type="caution">
    <text evidence="2">The sequence shown here is derived from an EMBL/GenBank/DDBJ whole genome shotgun (WGS) entry which is preliminary data.</text>
</comment>
<evidence type="ECO:0000313" key="3">
    <source>
        <dbReference type="Proteomes" id="UP000784294"/>
    </source>
</evidence>
<dbReference type="AlphaFoldDB" id="A0A448XFZ5"/>
<protein>
    <submittedName>
        <fullName evidence="2">Uncharacterized protein</fullName>
    </submittedName>
</protein>
<feature type="region of interest" description="Disordered" evidence="1">
    <location>
        <begin position="28"/>
        <end position="52"/>
    </location>
</feature>
<dbReference type="Proteomes" id="UP000784294">
    <property type="component" value="Unassembled WGS sequence"/>
</dbReference>
<keyword evidence="3" id="KW-1185">Reference proteome</keyword>
<reference evidence="2" key="1">
    <citation type="submission" date="2018-11" db="EMBL/GenBank/DDBJ databases">
        <authorList>
            <consortium name="Pathogen Informatics"/>
        </authorList>
    </citation>
    <scope>NUCLEOTIDE SEQUENCE</scope>
</reference>
<accession>A0A448XFZ5</accession>
<sequence>MHLHYQPLTLPSSLVDSTLLRYANTSLQTTTDAGPSSSPAGQQLVGLVLPKD</sequence>
<proteinExistence type="predicted"/>
<name>A0A448XFZ5_9PLAT</name>